<dbReference type="Proteomes" id="UP000271098">
    <property type="component" value="Unassembled WGS sequence"/>
</dbReference>
<dbReference type="EMBL" id="UYRT01082606">
    <property type="protein sequence ID" value="VDN26223.1"/>
    <property type="molecule type" value="Genomic_DNA"/>
</dbReference>
<proteinExistence type="predicted"/>
<organism evidence="4">
    <name type="scientific">Gongylonema pulchrum</name>
    <dbReference type="NCBI Taxonomy" id="637853"/>
    <lineage>
        <taxon>Eukaryota</taxon>
        <taxon>Metazoa</taxon>
        <taxon>Ecdysozoa</taxon>
        <taxon>Nematoda</taxon>
        <taxon>Chromadorea</taxon>
        <taxon>Rhabditida</taxon>
        <taxon>Spirurina</taxon>
        <taxon>Spiruromorpha</taxon>
        <taxon>Spiruroidea</taxon>
        <taxon>Gongylonematidae</taxon>
        <taxon>Gongylonema</taxon>
    </lineage>
</organism>
<protein>
    <submittedName>
        <fullName evidence="4">BESS domain-containing protein</fullName>
    </submittedName>
</protein>
<dbReference type="AlphaFoldDB" id="A0A183E3L4"/>
<accession>A0A183E3L4</accession>
<evidence type="ECO:0000256" key="1">
    <source>
        <dbReference type="SAM" id="MobiDB-lite"/>
    </source>
</evidence>
<evidence type="ECO:0000313" key="4">
    <source>
        <dbReference type="WBParaSite" id="GPUH_0001557601-mRNA-1"/>
    </source>
</evidence>
<name>A0A183E3L4_9BILA</name>
<gene>
    <name evidence="2" type="ORF">GPUH_LOCUS15555</name>
</gene>
<keyword evidence="3" id="KW-1185">Reference proteome</keyword>
<evidence type="ECO:0000313" key="2">
    <source>
        <dbReference type="EMBL" id="VDN26223.1"/>
    </source>
</evidence>
<dbReference type="OrthoDB" id="5779735at2759"/>
<evidence type="ECO:0000313" key="3">
    <source>
        <dbReference type="Proteomes" id="UP000271098"/>
    </source>
</evidence>
<dbReference type="WBParaSite" id="GPUH_0001557601-mRNA-1">
    <property type="protein sequence ID" value="GPUH_0001557601-mRNA-1"/>
    <property type="gene ID" value="GPUH_0001557601"/>
</dbReference>
<reference evidence="4" key="1">
    <citation type="submission" date="2016-06" db="UniProtKB">
        <authorList>
            <consortium name="WormBaseParasite"/>
        </authorList>
    </citation>
    <scope>IDENTIFICATION</scope>
</reference>
<sequence length="184" mass="20974">MQLRRSYANERKLQKLNPASRTTRNCKYRRYFDAMKFLDGVVDEEYTRDSFFISEPESGKACSSSPAPGPSNYEKDAQESTRINTGSHDEVVLENDGTIGTSKVIDTLALLAQQLQGQNTEPVEIIQPMVQPKPDATAGPTEQQFYQQLESCFFMLTPEKQAVLRRDIMKYAFRRTNQLMDDSV</sequence>
<feature type="region of interest" description="Disordered" evidence="1">
    <location>
        <begin position="55"/>
        <end position="81"/>
    </location>
</feature>
<reference evidence="2 3" key="2">
    <citation type="submission" date="2018-11" db="EMBL/GenBank/DDBJ databases">
        <authorList>
            <consortium name="Pathogen Informatics"/>
        </authorList>
    </citation>
    <scope>NUCLEOTIDE SEQUENCE [LARGE SCALE GENOMIC DNA]</scope>
</reference>